<dbReference type="RefSeq" id="WP_181501513.1">
    <property type="nucleotide sequence ID" value="NZ_JACDUH010000003.1"/>
</dbReference>
<name>A0A7J9NWI8_METMI</name>
<gene>
    <name evidence="2" type="ORF">HNP86_001846</name>
</gene>
<proteinExistence type="predicted"/>
<protein>
    <submittedName>
        <fullName evidence="2">Uncharacterized protein</fullName>
    </submittedName>
</protein>
<dbReference type="EMBL" id="JACDUH010000003">
    <property type="protein sequence ID" value="MBA2851687.1"/>
    <property type="molecule type" value="Genomic_DNA"/>
</dbReference>
<organism evidence="2 3">
    <name type="scientific">Methanococcus maripaludis</name>
    <name type="common">Methanococcus deltae</name>
    <dbReference type="NCBI Taxonomy" id="39152"/>
    <lineage>
        <taxon>Archaea</taxon>
        <taxon>Methanobacteriati</taxon>
        <taxon>Methanobacteriota</taxon>
        <taxon>Methanomada group</taxon>
        <taxon>Methanococci</taxon>
        <taxon>Methanococcales</taxon>
        <taxon>Methanococcaceae</taxon>
        <taxon>Methanococcus</taxon>
    </lineage>
</organism>
<dbReference type="Proteomes" id="UP000564425">
    <property type="component" value="Unassembled WGS sequence"/>
</dbReference>
<dbReference type="AlphaFoldDB" id="A0A7J9NWI8"/>
<evidence type="ECO:0000313" key="2">
    <source>
        <dbReference type="EMBL" id="MBA2851687.1"/>
    </source>
</evidence>
<evidence type="ECO:0000256" key="1">
    <source>
        <dbReference type="SAM" id="MobiDB-lite"/>
    </source>
</evidence>
<accession>A0A7J9NWI8</accession>
<comment type="caution">
    <text evidence="2">The sequence shown here is derived from an EMBL/GenBank/DDBJ whole genome shotgun (WGS) entry which is preliminary data.</text>
</comment>
<sequence>MTGFVDDIPETPKTYGSKASGTKKEKKTFSITPFSLRNIDTYVKIHKLDNRSEGLNKILSNPLVLAEGNEDATKLYVDSLRKDLEETRKALTVKTLECNTLVDEKRMMQAEIDIHRLLVDNTPIRINSDKDFQSVVRALKTIKYVECTDDCKSQTLPDALKPGLVAMYEHAVVSIINYAKKLEEANPYAVKRVKKSRK</sequence>
<reference evidence="2 3" key="1">
    <citation type="submission" date="2020-07" db="EMBL/GenBank/DDBJ databases">
        <title>Genomic Encyclopedia of Type Strains, Phase IV (KMG-V): Genome sequencing to study the core and pangenomes of soil and plant-associated prokaryotes.</title>
        <authorList>
            <person name="Whitman W."/>
        </authorList>
    </citation>
    <scope>NUCLEOTIDE SEQUENCE [LARGE SCALE GENOMIC DNA]</scope>
    <source>
        <strain evidence="2 3">A1</strain>
    </source>
</reference>
<feature type="region of interest" description="Disordered" evidence="1">
    <location>
        <begin position="1"/>
        <end position="22"/>
    </location>
</feature>
<evidence type="ECO:0000313" key="3">
    <source>
        <dbReference type="Proteomes" id="UP000564425"/>
    </source>
</evidence>